<evidence type="ECO:0000256" key="1">
    <source>
        <dbReference type="SAM" id="MobiDB-lite"/>
    </source>
</evidence>
<evidence type="ECO:0000313" key="4">
    <source>
        <dbReference type="EMBL" id="KXZ43260.1"/>
    </source>
</evidence>
<feature type="compositionally biased region" description="Low complexity" evidence="1">
    <location>
        <begin position="118"/>
        <end position="127"/>
    </location>
</feature>
<organism evidence="4 5">
    <name type="scientific">Gonium pectorale</name>
    <name type="common">Green alga</name>
    <dbReference type="NCBI Taxonomy" id="33097"/>
    <lineage>
        <taxon>Eukaryota</taxon>
        <taxon>Viridiplantae</taxon>
        <taxon>Chlorophyta</taxon>
        <taxon>core chlorophytes</taxon>
        <taxon>Chlorophyceae</taxon>
        <taxon>CS clade</taxon>
        <taxon>Chlamydomonadales</taxon>
        <taxon>Volvocaceae</taxon>
        <taxon>Gonium</taxon>
    </lineage>
</organism>
<dbReference type="InterPro" id="IPR003675">
    <property type="entry name" value="Rce1/LyrA-like_dom"/>
</dbReference>
<dbReference type="PANTHER" id="PTHR43592:SF7">
    <property type="entry name" value="CAAX AMINO TERMINAL PROTEASE FAMILY PROTEIN"/>
    <property type="match status" value="1"/>
</dbReference>
<dbReference type="Proteomes" id="UP000075714">
    <property type="component" value="Unassembled WGS sequence"/>
</dbReference>
<feature type="region of interest" description="Disordered" evidence="1">
    <location>
        <begin position="34"/>
        <end position="53"/>
    </location>
</feature>
<protein>
    <recommendedName>
        <fullName evidence="3">CAAX prenyl protease 2/Lysostaphin resistance protein A-like domain-containing protein</fullName>
    </recommendedName>
</protein>
<feature type="compositionally biased region" description="Basic and acidic residues" evidence="1">
    <location>
        <begin position="101"/>
        <end position="113"/>
    </location>
</feature>
<keyword evidence="2" id="KW-0472">Membrane</keyword>
<feature type="domain" description="CAAX prenyl protease 2/Lysostaphin resistance protein A-like" evidence="3">
    <location>
        <begin position="325"/>
        <end position="410"/>
    </location>
</feature>
<sequence length="437" mass="44088">MGTLLLPCGKAFRCVQCSGNRGLKLIANAKKQAKKNRRLQQQQGAEAADTGPTRIVLEGLEQGLPQAPPTSNRASRLQDASPGEIYPVFAPPPGTATDAPWRWDDDGDDRRDPDDEASSSGGASDAPRWNPRTGFMRTAAELQAEAEALAGLAPLSAEAGTDPSASTSAPAAAAAATSPGMRLAGRSVQAVSTPGVSAAVVDVSLTAPSAPPLSAAAPAVLLPPASRNSVLGSAIGTGFWMAVIAVFFRNYAALNSAAAMGTDPAAVAALLQWPAGFESAAQAGVALAAAAAVTASRLALLSVWPDLREATDRSNQQVLTNLGPLDIVLVALVSGIPEELLFRGAIVPATFPDWRGAAIAAVIFGALHNSGGRNPAFAVWAGAVGGVYGAAFLCTGNIWVPAAAHVAANAASAFVWKARAAQAAAAAEGAAGGEGKR</sequence>
<keyword evidence="2" id="KW-1133">Transmembrane helix</keyword>
<feature type="transmembrane region" description="Helical" evidence="2">
    <location>
        <begin position="230"/>
        <end position="248"/>
    </location>
</feature>
<keyword evidence="2" id="KW-0812">Transmembrane</keyword>
<gene>
    <name evidence="4" type="ORF">GPECTOR_96g726</name>
</gene>
<feature type="region of interest" description="Disordered" evidence="1">
    <location>
        <begin position="63"/>
        <end position="132"/>
    </location>
</feature>
<keyword evidence="5" id="KW-1185">Reference proteome</keyword>
<dbReference type="OrthoDB" id="2017864at2759"/>
<evidence type="ECO:0000313" key="5">
    <source>
        <dbReference type="Proteomes" id="UP000075714"/>
    </source>
</evidence>
<accession>A0A150G1T6</accession>
<evidence type="ECO:0000256" key="2">
    <source>
        <dbReference type="SAM" id="Phobius"/>
    </source>
</evidence>
<dbReference type="PANTHER" id="PTHR43592">
    <property type="entry name" value="CAAX AMINO TERMINAL PROTEASE"/>
    <property type="match status" value="1"/>
</dbReference>
<proteinExistence type="predicted"/>
<dbReference type="Pfam" id="PF02517">
    <property type="entry name" value="Rce1-like"/>
    <property type="match status" value="1"/>
</dbReference>
<dbReference type="EMBL" id="LSYV01000097">
    <property type="protein sequence ID" value="KXZ43260.1"/>
    <property type="molecule type" value="Genomic_DNA"/>
</dbReference>
<dbReference type="STRING" id="33097.A0A150G1T6"/>
<reference evidence="5" key="1">
    <citation type="journal article" date="2016" name="Nat. Commun.">
        <title>The Gonium pectorale genome demonstrates co-option of cell cycle regulation during the evolution of multicellularity.</title>
        <authorList>
            <person name="Hanschen E.R."/>
            <person name="Marriage T.N."/>
            <person name="Ferris P.J."/>
            <person name="Hamaji T."/>
            <person name="Toyoda A."/>
            <person name="Fujiyama A."/>
            <person name="Neme R."/>
            <person name="Noguchi H."/>
            <person name="Minakuchi Y."/>
            <person name="Suzuki M."/>
            <person name="Kawai-Toyooka H."/>
            <person name="Smith D.R."/>
            <person name="Sparks H."/>
            <person name="Anderson J."/>
            <person name="Bakaric R."/>
            <person name="Luria V."/>
            <person name="Karger A."/>
            <person name="Kirschner M.W."/>
            <person name="Durand P.M."/>
            <person name="Michod R.E."/>
            <person name="Nozaki H."/>
            <person name="Olson B.J."/>
        </authorList>
    </citation>
    <scope>NUCLEOTIDE SEQUENCE [LARGE SCALE GENOMIC DNA]</scope>
    <source>
        <strain evidence="5">NIES-2863</strain>
    </source>
</reference>
<dbReference type="GO" id="GO:0004175">
    <property type="term" value="F:endopeptidase activity"/>
    <property type="evidence" value="ECO:0007669"/>
    <property type="project" value="UniProtKB-ARBA"/>
</dbReference>
<dbReference type="AlphaFoldDB" id="A0A150G1T6"/>
<dbReference type="GO" id="GO:0080120">
    <property type="term" value="P:CAAX-box protein maturation"/>
    <property type="evidence" value="ECO:0007669"/>
    <property type="project" value="UniProtKB-ARBA"/>
</dbReference>
<evidence type="ECO:0000259" key="3">
    <source>
        <dbReference type="Pfam" id="PF02517"/>
    </source>
</evidence>
<name>A0A150G1T6_GONPE</name>
<comment type="caution">
    <text evidence="4">The sequence shown here is derived from an EMBL/GenBank/DDBJ whole genome shotgun (WGS) entry which is preliminary data.</text>
</comment>